<feature type="compositionally biased region" description="Polar residues" evidence="1">
    <location>
        <begin position="61"/>
        <end position="75"/>
    </location>
</feature>
<organism evidence="2 3">
    <name type="scientific">Nephila pilipes</name>
    <name type="common">Giant wood spider</name>
    <name type="synonym">Nephila maculata</name>
    <dbReference type="NCBI Taxonomy" id="299642"/>
    <lineage>
        <taxon>Eukaryota</taxon>
        <taxon>Metazoa</taxon>
        <taxon>Ecdysozoa</taxon>
        <taxon>Arthropoda</taxon>
        <taxon>Chelicerata</taxon>
        <taxon>Arachnida</taxon>
        <taxon>Araneae</taxon>
        <taxon>Araneomorphae</taxon>
        <taxon>Entelegynae</taxon>
        <taxon>Araneoidea</taxon>
        <taxon>Nephilidae</taxon>
        <taxon>Nephila</taxon>
    </lineage>
</organism>
<keyword evidence="3" id="KW-1185">Reference proteome</keyword>
<evidence type="ECO:0000256" key="1">
    <source>
        <dbReference type="SAM" id="MobiDB-lite"/>
    </source>
</evidence>
<feature type="region of interest" description="Disordered" evidence="1">
    <location>
        <begin position="33"/>
        <end position="85"/>
    </location>
</feature>
<comment type="caution">
    <text evidence="2">The sequence shown here is derived from an EMBL/GenBank/DDBJ whole genome shotgun (WGS) entry which is preliminary data.</text>
</comment>
<accession>A0A8X6NC86</accession>
<name>A0A8X6NC86_NEPPI</name>
<dbReference type="Proteomes" id="UP000887013">
    <property type="component" value="Unassembled WGS sequence"/>
</dbReference>
<sequence length="85" mass="9230">MYVSILQPARLKEVKLSDSRTKALTDLMARTLQNHSSSSSSVVGSRSARNCPIGADDRSSTAESPQPTTSQANQETLKKRINPDL</sequence>
<evidence type="ECO:0000313" key="3">
    <source>
        <dbReference type="Proteomes" id="UP000887013"/>
    </source>
</evidence>
<dbReference type="EMBL" id="BMAW01056371">
    <property type="protein sequence ID" value="GFT05504.1"/>
    <property type="molecule type" value="Genomic_DNA"/>
</dbReference>
<reference evidence="2" key="1">
    <citation type="submission" date="2020-08" db="EMBL/GenBank/DDBJ databases">
        <title>Multicomponent nature underlies the extraordinary mechanical properties of spider dragline silk.</title>
        <authorList>
            <person name="Kono N."/>
            <person name="Nakamura H."/>
            <person name="Mori M."/>
            <person name="Yoshida Y."/>
            <person name="Ohtoshi R."/>
            <person name="Malay A.D."/>
            <person name="Moran D.A.P."/>
            <person name="Tomita M."/>
            <person name="Numata K."/>
            <person name="Arakawa K."/>
        </authorList>
    </citation>
    <scope>NUCLEOTIDE SEQUENCE</scope>
</reference>
<feature type="compositionally biased region" description="Low complexity" evidence="1">
    <location>
        <begin position="36"/>
        <end position="47"/>
    </location>
</feature>
<evidence type="ECO:0000313" key="2">
    <source>
        <dbReference type="EMBL" id="GFT05504.1"/>
    </source>
</evidence>
<dbReference type="AlphaFoldDB" id="A0A8X6NC86"/>
<proteinExistence type="predicted"/>
<gene>
    <name evidence="2" type="ORF">NPIL_576841</name>
</gene>
<feature type="compositionally biased region" description="Basic and acidic residues" evidence="1">
    <location>
        <begin position="76"/>
        <end position="85"/>
    </location>
</feature>
<protein>
    <submittedName>
        <fullName evidence="2">Uncharacterized protein</fullName>
    </submittedName>
</protein>